<accession>A0A848G2D4</accession>
<evidence type="ECO:0000256" key="1">
    <source>
        <dbReference type="ARBA" id="ARBA00022490"/>
    </source>
</evidence>
<dbReference type="Gene3D" id="3.90.550.10">
    <property type="entry name" value="Spore Coat Polysaccharide Biosynthesis Protein SpsA, Chain A"/>
    <property type="match status" value="1"/>
</dbReference>
<keyword evidence="7 8" id="KW-0501">Molybdenum cofactor biosynthesis</keyword>
<evidence type="ECO:0000256" key="2">
    <source>
        <dbReference type="ARBA" id="ARBA00022679"/>
    </source>
</evidence>
<keyword evidence="10" id="KW-0548">Nucleotidyltransferase</keyword>
<evidence type="ECO:0000256" key="3">
    <source>
        <dbReference type="ARBA" id="ARBA00022723"/>
    </source>
</evidence>
<evidence type="ECO:0000256" key="8">
    <source>
        <dbReference type="HAMAP-Rule" id="MF_00316"/>
    </source>
</evidence>
<comment type="cofactor">
    <cofactor evidence="8">
        <name>Mg(2+)</name>
        <dbReference type="ChEBI" id="CHEBI:18420"/>
    </cofactor>
</comment>
<evidence type="ECO:0000256" key="6">
    <source>
        <dbReference type="ARBA" id="ARBA00023134"/>
    </source>
</evidence>
<dbReference type="CDD" id="cd02503">
    <property type="entry name" value="MobA"/>
    <property type="match status" value="1"/>
</dbReference>
<dbReference type="EC" id="2.7.7.77" evidence="8"/>
<name>A0A848G2D4_9RHOO</name>
<proteinExistence type="inferred from homology"/>
<dbReference type="InterPro" id="IPR029044">
    <property type="entry name" value="Nucleotide-diphossugar_trans"/>
</dbReference>
<comment type="similarity">
    <text evidence="8">Belongs to the MobA family.</text>
</comment>
<dbReference type="GO" id="GO:0005737">
    <property type="term" value="C:cytoplasm"/>
    <property type="evidence" value="ECO:0007669"/>
    <property type="project" value="UniProtKB-SubCell"/>
</dbReference>
<comment type="function">
    <text evidence="8">Transfers a GMP moiety from GTP to Mo-molybdopterin (Mo-MPT) cofactor (Moco or molybdenum cofactor) to form Mo-molybdopterin guanine dinucleotide (Mo-MGD) cofactor.</text>
</comment>
<dbReference type="InterPro" id="IPR013482">
    <property type="entry name" value="Molybde_CF_guanTrfase"/>
</dbReference>
<keyword evidence="5 8" id="KW-0460">Magnesium</keyword>
<organism evidence="10 11">
    <name type="scientific">Zoogloea dura</name>
    <dbReference type="NCBI Taxonomy" id="2728840"/>
    <lineage>
        <taxon>Bacteria</taxon>
        <taxon>Pseudomonadati</taxon>
        <taxon>Pseudomonadota</taxon>
        <taxon>Betaproteobacteria</taxon>
        <taxon>Rhodocyclales</taxon>
        <taxon>Zoogloeaceae</taxon>
        <taxon>Zoogloea</taxon>
    </lineage>
</organism>
<keyword evidence="1 8" id="KW-0963">Cytoplasm</keyword>
<dbReference type="InterPro" id="IPR025877">
    <property type="entry name" value="MobA-like_NTP_Trfase"/>
</dbReference>
<comment type="subunit">
    <text evidence="8">Monomer.</text>
</comment>
<feature type="binding site" evidence="8">
    <location>
        <position position="70"/>
    </location>
    <ligand>
        <name>GTP</name>
        <dbReference type="ChEBI" id="CHEBI:37565"/>
    </ligand>
</feature>
<evidence type="ECO:0000313" key="11">
    <source>
        <dbReference type="Proteomes" id="UP000580043"/>
    </source>
</evidence>
<gene>
    <name evidence="8 10" type="primary">mobA</name>
    <name evidence="10" type="ORF">HHL15_05655</name>
</gene>
<dbReference type="NCBIfam" id="TIGR02665">
    <property type="entry name" value="molyb_mobA"/>
    <property type="match status" value="1"/>
</dbReference>
<sequence>MANPSITGLILAGGLGTRMGGQDKGLVALAGRPMVEHVLARLAPQVGRVMINANRNADVYAHFGLPVLADRLPGFVGPLAGLDAALHAPGTEGEWVLTCPCDSPFLPLDLAPRMLAAALSTNADVAMASAGGQPEPAFLLAHLRVAPQLAAFLDGGGRQIRRWVGETRHVVVDFSDCPDAFSNINTPEELARQTPGPS</sequence>
<evidence type="ECO:0000256" key="5">
    <source>
        <dbReference type="ARBA" id="ARBA00022842"/>
    </source>
</evidence>
<dbReference type="GO" id="GO:0061603">
    <property type="term" value="F:molybdenum cofactor guanylyltransferase activity"/>
    <property type="evidence" value="ECO:0007669"/>
    <property type="project" value="UniProtKB-EC"/>
</dbReference>
<feature type="binding site" evidence="8">
    <location>
        <position position="52"/>
    </location>
    <ligand>
        <name>GTP</name>
        <dbReference type="ChEBI" id="CHEBI:37565"/>
    </ligand>
</feature>
<evidence type="ECO:0000313" key="10">
    <source>
        <dbReference type="EMBL" id="NML25216.1"/>
    </source>
</evidence>
<dbReference type="GO" id="GO:1902758">
    <property type="term" value="P:bis(molybdopterin guanine dinucleotide)molybdenum biosynthetic process"/>
    <property type="evidence" value="ECO:0007669"/>
    <property type="project" value="TreeGrafter"/>
</dbReference>
<dbReference type="Proteomes" id="UP000580043">
    <property type="component" value="Unassembled WGS sequence"/>
</dbReference>
<protein>
    <recommendedName>
        <fullName evidence="8">Molybdenum cofactor guanylyltransferase</fullName>
        <shortName evidence="8">MoCo guanylyltransferase</shortName>
        <ecNumber evidence="8">2.7.7.77</ecNumber>
    </recommendedName>
    <alternativeName>
        <fullName evidence="8">GTP:molybdopterin guanylyltransferase</fullName>
    </alternativeName>
    <alternativeName>
        <fullName evidence="8">Mo-MPT guanylyltransferase</fullName>
    </alternativeName>
    <alternativeName>
        <fullName evidence="8">Molybdopterin guanylyltransferase</fullName>
    </alternativeName>
    <alternativeName>
        <fullName evidence="8">Molybdopterin-guanine dinucleotide synthase</fullName>
        <shortName evidence="8">MGD synthase</shortName>
    </alternativeName>
</protein>
<feature type="domain" description="MobA-like NTP transferase" evidence="9">
    <location>
        <begin position="8"/>
        <end position="162"/>
    </location>
</feature>
<keyword evidence="3 8" id="KW-0479">Metal-binding</keyword>
<keyword evidence="6 8" id="KW-0342">GTP-binding</keyword>
<keyword evidence="11" id="KW-1185">Reference proteome</keyword>
<dbReference type="PANTHER" id="PTHR19136:SF81">
    <property type="entry name" value="MOLYBDENUM COFACTOR GUANYLYLTRANSFERASE"/>
    <property type="match status" value="1"/>
</dbReference>
<dbReference type="AlphaFoldDB" id="A0A848G2D4"/>
<dbReference type="EMBL" id="JABBGA010000003">
    <property type="protein sequence ID" value="NML25216.1"/>
    <property type="molecule type" value="Genomic_DNA"/>
</dbReference>
<feature type="binding site" evidence="8">
    <location>
        <position position="24"/>
    </location>
    <ligand>
        <name>GTP</name>
        <dbReference type="ChEBI" id="CHEBI:37565"/>
    </ligand>
</feature>
<evidence type="ECO:0000256" key="7">
    <source>
        <dbReference type="ARBA" id="ARBA00023150"/>
    </source>
</evidence>
<dbReference type="GO" id="GO:0005525">
    <property type="term" value="F:GTP binding"/>
    <property type="evidence" value="ECO:0007669"/>
    <property type="project" value="UniProtKB-UniRule"/>
</dbReference>
<dbReference type="PANTHER" id="PTHR19136">
    <property type="entry name" value="MOLYBDENUM COFACTOR GUANYLYLTRANSFERASE"/>
    <property type="match status" value="1"/>
</dbReference>
<evidence type="ECO:0000259" key="9">
    <source>
        <dbReference type="Pfam" id="PF12804"/>
    </source>
</evidence>
<comment type="domain">
    <text evidence="8">The N-terminal domain determines nucleotide recognition and specific binding, while the C-terminal domain determines the specific binding to the target protein.</text>
</comment>
<dbReference type="HAMAP" id="MF_00316">
    <property type="entry name" value="MobA"/>
    <property type="match status" value="1"/>
</dbReference>
<evidence type="ECO:0000256" key="4">
    <source>
        <dbReference type="ARBA" id="ARBA00022741"/>
    </source>
</evidence>
<reference evidence="10 11" key="1">
    <citation type="submission" date="2020-04" db="EMBL/GenBank/DDBJ databases">
        <title>Zoogloea sp. G-4-1-14 isolated from soil.</title>
        <authorList>
            <person name="Dahal R.H."/>
        </authorList>
    </citation>
    <scope>NUCLEOTIDE SEQUENCE [LARGE SCALE GENOMIC DNA]</scope>
    <source>
        <strain evidence="10 11">G-4-1-14</strain>
    </source>
</reference>
<dbReference type="Pfam" id="PF12804">
    <property type="entry name" value="NTP_transf_3"/>
    <property type="match status" value="1"/>
</dbReference>
<feature type="binding site" evidence="8">
    <location>
        <position position="102"/>
    </location>
    <ligand>
        <name>GTP</name>
        <dbReference type="ChEBI" id="CHEBI:37565"/>
    </ligand>
</feature>
<dbReference type="SUPFAM" id="SSF53448">
    <property type="entry name" value="Nucleotide-diphospho-sugar transferases"/>
    <property type="match status" value="1"/>
</dbReference>
<comment type="catalytic activity">
    <reaction evidence="8">
        <text>Mo-molybdopterin + GTP + H(+) = Mo-molybdopterin guanine dinucleotide + diphosphate</text>
        <dbReference type="Rhea" id="RHEA:34243"/>
        <dbReference type="ChEBI" id="CHEBI:15378"/>
        <dbReference type="ChEBI" id="CHEBI:33019"/>
        <dbReference type="ChEBI" id="CHEBI:37565"/>
        <dbReference type="ChEBI" id="CHEBI:71302"/>
        <dbReference type="ChEBI" id="CHEBI:71310"/>
        <dbReference type="EC" id="2.7.7.77"/>
    </reaction>
</comment>
<feature type="binding site" evidence="8">
    <location>
        <begin position="11"/>
        <end position="13"/>
    </location>
    <ligand>
        <name>GTP</name>
        <dbReference type="ChEBI" id="CHEBI:37565"/>
    </ligand>
</feature>
<feature type="binding site" evidence="8">
    <location>
        <position position="102"/>
    </location>
    <ligand>
        <name>Mg(2+)</name>
        <dbReference type="ChEBI" id="CHEBI:18420"/>
    </ligand>
</feature>
<dbReference type="RefSeq" id="WP_169144856.1">
    <property type="nucleotide sequence ID" value="NZ_JABBGA010000003.1"/>
</dbReference>
<keyword evidence="2 8" id="KW-0808">Transferase</keyword>
<keyword evidence="4 8" id="KW-0547">Nucleotide-binding</keyword>
<comment type="subcellular location">
    <subcellularLocation>
        <location evidence="8">Cytoplasm</location>
    </subcellularLocation>
</comment>
<dbReference type="GO" id="GO:0046872">
    <property type="term" value="F:metal ion binding"/>
    <property type="evidence" value="ECO:0007669"/>
    <property type="project" value="UniProtKB-KW"/>
</dbReference>
<comment type="caution">
    <text evidence="10">The sequence shown here is derived from an EMBL/GenBank/DDBJ whole genome shotgun (WGS) entry which is preliminary data.</text>
</comment>